<dbReference type="AlphaFoldDB" id="A0A8H8CHI1"/>
<dbReference type="OrthoDB" id="3053749at2759"/>
<comment type="caution">
    <text evidence="1">The sequence shown here is derived from an EMBL/GenBank/DDBJ whole genome shotgun (WGS) entry which is preliminary data.</text>
</comment>
<evidence type="ECO:0008006" key="2">
    <source>
        <dbReference type="Google" id="ProtNLM"/>
    </source>
</evidence>
<reference evidence="1" key="1">
    <citation type="submission" date="2021-02" db="EMBL/GenBank/DDBJ databases">
        <title>Psilocybe cubensis genome.</title>
        <authorList>
            <person name="Mckernan K.J."/>
            <person name="Crawford S."/>
            <person name="Trippe A."/>
            <person name="Kane L.T."/>
            <person name="Mclaughlin S."/>
        </authorList>
    </citation>
    <scope>NUCLEOTIDE SEQUENCE [LARGE SCALE GENOMIC DNA]</scope>
    <source>
        <strain evidence="1">MGC-MH-2018</strain>
    </source>
</reference>
<protein>
    <recommendedName>
        <fullName evidence="2">F-box domain-containing protein</fullName>
    </recommendedName>
</protein>
<accession>A0A8H8CHI1</accession>
<name>A0A8H8CHI1_PSICU</name>
<evidence type="ECO:0000313" key="1">
    <source>
        <dbReference type="EMBL" id="KAG5165708.1"/>
    </source>
</evidence>
<gene>
    <name evidence="1" type="ORF">JR316_009291</name>
</gene>
<proteinExistence type="predicted"/>
<sequence>MSFTEKTSLTAEAIPEKDQSTISARRKALPPNVIQRIFIFFITPCHRHPHDKCKRLSCRNSFPLLLGKICKEWRNIAWNLPVIWSWINIPVTPDRSDEQLELVKDWLQRAKDQPLSIIVRPAPSRSMKVYAKFSPQTPEIFKLIVDYSTQWRALEIESTPLLIEFLEPAYGRTPILETVFIHSAETQFTKPTLLAFLGNAPNLRSLFYLGTNQIGGITYPWTNLTSFRCESATLAMLKFLCEFAPNVQQLNLQFKTLSKNQIIDGADPNSGTGQDALSDDRWNLPRHLISLTITGWITSQYVKHMKAPPTLERLTIIQYGKEDLTQYSFNPIIDFIDRAKCTLRAFGISIEVLPIDVQSLHELFTKLHSVKRLYINSKVTANYSAMMRQIPRMLDPYPNPALSTSTDLDMSRPLLPCLEVLYYCTVDTGLKSQHLIDMIKHRCKGTSNSTGTDIAYGGFVKLKIVRFNKTNPKILLEALQEEINQGLQMTYDLPYEGEPFK</sequence>
<dbReference type="EMBL" id="JAFIQS010000009">
    <property type="protein sequence ID" value="KAG5165708.1"/>
    <property type="molecule type" value="Genomic_DNA"/>
</dbReference>
<organism evidence="1">
    <name type="scientific">Psilocybe cubensis</name>
    <name type="common">Psychedelic mushroom</name>
    <name type="synonym">Stropharia cubensis</name>
    <dbReference type="NCBI Taxonomy" id="181762"/>
    <lineage>
        <taxon>Eukaryota</taxon>
        <taxon>Fungi</taxon>
        <taxon>Dikarya</taxon>
        <taxon>Basidiomycota</taxon>
        <taxon>Agaricomycotina</taxon>
        <taxon>Agaricomycetes</taxon>
        <taxon>Agaricomycetidae</taxon>
        <taxon>Agaricales</taxon>
        <taxon>Agaricineae</taxon>
        <taxon>Strophariaceae</taxon>
        <taxon>Psilocybe</taxon>
    </lineage>
</organism>